<dbReference type="Gene3D" id="2.40.70.10">
    <property type="entry name" value="Acid Proteases"/>
    <property type="match status" value="2"/>
</dbReference>
<evidence type="ECO:0000259" key="7">
    <source>
        <dbReference type="PROSITE" id="PS51767"/>
    </source>
</evidence>
<dbReference type="PROSITE" id="PS00141">
    <property type="entry name" value="ASP_PROTEASE"/>
    <property type="match status" value="1"/>
</dbReference>
<dbReference type="Proteomes" id="UP000623687">
    <property type="component" value="Unassembled WGS sequence"/>
</dbReference>
<dbReference type="Pfam" id="PF00026">
    <property type="entry name" value="Asp"/>
    <property type="match status" value="1"/>
</dbReference>
<dbReference type="InterPro" id="IPR021109">
    <property type="entry name" value="Peptidase_aspartic_dom_sf"/>
</dbReference>
<dbReference type="InterPro" id="IPR034164">
    <property type="entry name" value="Pepsin-like_dom"/>
</dbReference>
<keyword evidence="2 3" id="KW-0064">Aspartyl protease</keyword>
<evidence type="ECO:0000256" key="6">
    <source>
        <dbReference type="SAM" id="SignalP"/>
    </source>
</evidence>
<reference evidence="8" key="1">
    <citation type="submission" date="2019-07" db="EMBL/GenBank/DDBJ databases">
        <authorList>
            <person name="Palmer J.M."/>
        </authorList>
    </citation>
    <scope>NUCLEOTIDE SEQUENCE</scope>
    <source>
        <strain evidence="8">PC9</strain>
    </source>
</reference>
<feature type="compositionally biased region" description="Low complexity" evidence="4">
    <location>
        <begin position="527"/>
        <end position="549"/>
    </location>
</feature>
<gene>
    <name evidence="8" type="ORF">PC9H_010873</name>
</gene>
<comment type="caution">
    <text evidence="8">The sequence shown here is derived from an EMBL/GenBank/DDBJ whole genome shotgun (WGS) entry which is preliminary data.</text>
</comment>
<evidence type="ECO:0000313" key="8">
    <source>
        <dbReference type="EMBL" id="KAF7422717.1"/>
    </source>
</evidence>
<organism evidence="8 9">
    <name type="scientific">Pleurotus ostreatus</name>
    <name type="common">Oyster mushroom</name>
    <name type="synonym">White-rot fungus</name>
    <dbReference type="NCBI Taxonomy" id="5322"/>
    <lineage>
        <taxon>Eukaryota</taxon>
        <taxon>Fungi</taxon>
        <taxon>Dikarya</taxon>
        <taxon>Basidiomycota</taxon>
        <taxon>Agaricomycotina</taxon>
        <taxon>Agaricomycetes</taxon>
        <taxon>Agaricomycetidae</taxon>
        <taxon>Agaricales</taxon>
        <taxon>Pleurotineae</taxon>
        <taxon>Pleurotaceae</taxon>
        <taxon>Pleurotus</taxon>
    </lineage>
</organism>
<dbReference type="GO" id="GO:0004190">
    <property type="term" value="F:aspartic-type endopeptidase activity"/>
    <property type="evidence" value="ECO:0007669"/>
    <property type="project" value="UniProtKB-KW"/>
</dbReference>
<dbReference type="InterPro" id="IPR001461">
    <property type="entry name" value="Aspartic_peptidase_A1"/>
</dbReference>
<dbReference type="AlphaFoldDB" id="A0A8H6ZKK2"/>
<sequence>MRLGHFCVGALSSFIAFGDVVNAIKLTMHGRRHPTSSDGVLLGRRGNVSPLTNKGDVSYYTNITLGGAEFTVLIDTGSTDLWVAGKVPESQDTGKASGVTYAIGEVKGPIKKAHLDFAGHTVLNQAYLEITPGDEPAGTGLIGLGPNSGSNIFRTLNSSDGHAVLDRIFLQNTSTPNFMTVLLGRSEDPVDTFPGDLTIGEILPGFENITSQPKLTVTDVPIWEVGDQHFQVLLDADGIIGPTGQPVKVKTAVDETKNKKQVTAIVDTGFSLSQVPRAVADAFYGDIPGAQFANVSGIGRTWIVPCTEEVNITFKFAGQSYRIHPLDAALEPSLIGIDSIRNAQGQDCCIGMSVLLHVSLFIFLKRILKFQPILFNLGKSPNFDMILGMSFLRNAYTLIDFGDFLAESKGKGDPYIQFLSTTGLSDGHSEFVRVRLGGNDTTTDRTLASSHNNNTASSGSKRTLYYILAGVLIGLAFLIVVGFLIFNKVRQARNRKTAYHSLGDQTNAPTNAAGMQQYYNPNTQYDPYQQSQYQAPNPQYNQQPPQYSQGPPPNQYSNPWDHRY</sequence>
<feature type="chain" id="PRO_5034112098" description="Peptidase A1 domain-containing protein" evidence="6">
    <location>
        <begin position="24"/>
        <end position="564"/>
    </location>
</feature>
<evidence type="ECO:0000256" key="5">
    <source>
        <dbReference type="SAM" id="Phobius"/>
    </source>
</evidence>
<keyword evidence="5" id="KW-0812">Transmembrane</keyword>
<dbReference type="SUPFAM" id="SSF50630">
    <property type="entry name" value="Acid proteases"/>
    <property type="match status" value="1"/>
</dbReference>
<dbReference type="PRINTS" id="PR00792">
    <property type="entry name" value="PEPSIN"/>
</dbReference>
<comment type="similarity">
    <text evidence="1 3">Belongs to the peptidase A1 family.</text>
</comment>
<evidence type="ECO:0000256" key="1">
    <source>
        <dbReference type="ARBA" id="ARBA00007447"/>
    </source>
</evidence>
<feature type="signal peptide" evidence="6">
    <location>
        <begin position="1"/>
        <end position="23"/>
    </location>
</feature>
<dbReference type="PROSITE" id="PS51767">
    <property type="entry name" value="PEPTIDASE_A1"/>
    <property type="match status" value="1"/>
</dbReference>
<dbReference type="OrthoDB" id="15189at2759"/>
<feature type="transmembrane region" description="Helical" evidence="5">
    <location>
        <begin position="464"/>
        <end position="486"/>
    </location>
</feature>
<dbReference type="InterPro" id="IPR033121">
    <property type="entry name" value="PEPTIDASE_A1"/>
</dbReference>
<dbReference type="EMBL" id="JACETU010000008">
    <property type="protein sequence ID" value="KAF7422717.1"/>
    <property type="molecule type" value="Genomic_DNA"/>
</dbReference>
<protein>
    <recommendedName>
        <fullName evidence="7">Peptidase A1 domain-containing protein</fullName>
    </recommendedName>
</protein>
<evidence type="ECO:0000313" key="9">
    <source>
        <dbReference type="Proteomes" id="UP000623687"/>
    </source>
</evidence>
<dbReference type="PANTHER" id="PTHR47966:SF73">
    <property type="entry name" value="PEPTIDASE A1 DOMAIN-CONTAINING PROTEIN"/>
    <property type="match status" value="1"/>
</dbReference>
<keyword evidence="9" id="KW-1185">Reference proteome</keyword>
<dbReference type="GO" id="GO:0006508">
    <property type="term" value="P:proteolysis"/>
    <property type="evidence" value="ECO:0007669"/>
    <property type="project" value="UniProtKB-KW"/>
</dbReference>
<dbReference type="PANTHER" id="PTHR47966">
    <property type="entry name" value="BETA-SITE APP-CLEAVING ENZYME, ISOFORM A-RELATED"/>
    <property type="match status" value="1"/>
</dbReference>
<feature type="region of interest" description="Disordered" evidence="4">
    <location>
        <begin position="500"/>
        <end position="564"/>
    </location>
</feature>
<evidence type="ECO:0000256" key="3">
    <source>
        <dbReference type="RuleBase" id="RU000454"/>
    </source>
</evidence>
<keyword evidence="3" id="KW-0378">Hydrolase</keyword>
<keyword evidence="6" id="KW-0732">Signal</keyword>
<dbReference type="VEuPathDB" id="FungiDB:PC9H_010873"/>
<name>A0A8H6ZKK2_PLEOS</name>
<dbReference type="GeneID" id="59380691"/>
<dbReference type="CDD" id="cd05471">
    <property type="entry name" value="pepsin_like"/>
    <property type="match status" value="1"/>
</dbReference>
<dbReference type="InterPro" id="IPR001969">
    <property type="entry name" value="Aspartic_peptidase_AS"/>
</dbReference>
<evidence type="ECO:0000256" key="4">
    <source>
        <dbReference type="SAM" id="MobiDB-lite"/>
    </source>
</evidence>
<keyword evidence="5" id="KW-0472">Membrane</keyword>
<proteinExistence type="inferred from homology"/>
<evidence type="ECO:0000256" key="2">
    <source>
        <dbReference type="ARBA" id="ARBA00022750"/>
    </source>
</evidence>
<dbReference type="RefSeq" id="XP_036627749.1">
    <property type="nucleotide sequence ID" value="XM_036780366.1"/>
</dbReference>
<accession>A0A8H6ZKK2</accession>
<feature type="domain" description="Peptidase A1" evidence="7">
    <location>
        <begin position="59"/>
        <end position="409"/>
    </location>
</feature>
<keyword evidence="3" id="KW-0645">Protease</keyword>
<feature type="compositionally biased region" description="Polar residues" evidence="4">
    <location>
        <begin position="503"/>
        <end position="526"/>
    </location>
</feature>
<keyword evidence="5" id="KW-1133">Transmembrane helix</keyword>